<dbReference type="AlphaFoldDB" id="A0A8B9CVK8"/>
<accession>A0A8B9CVK8</accession>
<dbReference type="PANTHER" id="PTHR19944">
    <property type="entry name" value="MHC CLASS II-RELATED"/>
    <property type="match status" value="1"/>
</dbReference>
<dbReference type="PROSITE" id="PS00290">
    <property type="entry name" value="IG_MHC"/>
    <property type="match status" value="1"/>
</dbReference>
<dbReference type="InterPro" id="IPR013783">
    <property type="entry name" value="Ig-like_fold"/>
</dbReference>
<dbReference type="PANTHER" id="PTHR19944:SF86">
    <property type="entry name" value="HLA CLASS II HISTOCOMPATIBILITY ANTIGEN, DR ALPHA CHAIN"/>
    <property type="match status" value="1"/>
</dbReference>
<dbReference type="Ensembl" id="ENSABRT00000034769.1">
    <property type="protein sequence ID" value="ENSABRP00000024786.1"/>
    <property type="gene ID" value="ENSABRG00000020809.1"/>
</dbReference>
<dbReference type="SMART" id="SM00407">
    <property type="entry name" value="IGc1"/>
    <property type="match status" value="1"/>
</dbReference>
<name>A0A8B9CVK8_9AVES</name>
<reference evidence="2" key="2">
    <citation type="submission" date="2025-09" db="UniProtKB">
        <authorList>
            <consortium name="Ensembl"/>
        </authorList>
    </citation>
    <scope>IDENTIFICATION</scope>
</reference>
<evidence type="ECO:0000313" key="2">
    <source>
        <dbReference type="Ensembl" id="ENSABRP00000024786.1"/>
    </source>
</evidence>
<sequence length="160" mass="18162">SVGQEALAPPGGSEAWLTPDCTKPFSISSSALGDPNILICYVHKFWPSIITITWLKNGQEVVEGVSKTVFYRQVYNSFYKFSYLPFIPTRGDYYDCRVEHWGLPNCCTLLHSSKMPRLTQQKNTFSISLPTRCQQATCFSPTERQVRRGGVTTRDISVRR</sequence>
<protein>
    <recommendedName>
        <fullName evidence="1">Ig-like domain-containing protein</fullName>
    </recommendedName>
</protein>
<organism evidence="2 3">
    <name type="scientific">Anser brachyrhynchus</name>
    <name type="common">Pink-footed goose</name>
    <dbReference type="NCBI Taxonomy" id="132585"/>
    <lineage>
        <taxon>Eukaryota</taxon>
        <taxon>Metazoa</taxon>
        <taxon>Chordata</taxon>
        <taxon>Craniata</taxon>
        <taxon>Vertebrata</taxon>
        <taxon>Euteleostomi</taxon>
        <taxon>Archelosauria</taxon>
        <taxon>Archosauria</taxon>
        <taxon>Dinosauria</taxon>
        <taxon>Saurischia</taxon>
        <taxon>Theropoda</taxon>
        <taxon>Coelurosauria</taxon>
        <taxon>Aves</taxon>
        <taxon>Neognathae</taxon>
        <taxon>Galloanserae</taxon>
        <taxon>Anseriformes</taxon>
        <taxon>Anatidae</taxon>
        <taxon>Anserinae</taxon>
        <taxon>Anser</taxon>
    </lineage>
</organism>
<feature type="domain" description="Ig-like" evidence="1">
    <location>
        <begin position="19"/>
        <end position="100"/>
    </location>
</feature>
<dbReference type="InterPro" id="IPR003006">
    <property type="entry name" value="Ig/MHC_CS"/>
</dbReference>
<dbReference type="InterPro" id="IPR007110">
    <property type="entry name" value="Ig-like_dom"/>
</dbReference>
<evidence type="ECO:0000259" key="1">
    <source>
        <dbReference type="PROSITE" id="PS50835"/>
    </source>
</evidence>
<reference evidence="2" key="1">
    <citation type="submission" date="2025-08" db="UniProtKB">
        <authorList>
            <consortium name="Ensembl"/>
        </authorList>
    </citation>
    <scope>IDENTIFICATION</scope>
</reference>
<dbReference type="SUPFAM" id="SSF48726">
    <property type="entry name" value="Immunoglobulin"/>
    <property type="match status" value="1"/>
</dbReference>
<dbReference type="Pfam" id="PF07654">
    <property type="entry name" value="C1-set"/>
    <property type="match status" value="1"/>
</dbReference>
<keyword evidence="3" id="KW-1185">Reference proteome</keyword>
<dbReference type="InterPro" id="IPR003597">
    <property type="entry name" value="Ig_C1-set"/>
</dbReference>
<evidence type="ECO:0000313" key="3">
    <source>
        <dbReference type="Proteomes" id="UP000694426"/>
    </source>
</evidence>
<dbReference type="InterPro" id="IPR050160">
    <property type="entry name" value="MHC/Immunoglobulin"/>
</dbReference>
<dbReference type="GeneTree" id="ENSGT00940000161847"/>
<proteinExistence type="predicted"/>
<dbReference type="Proteomes" id="UP000694426">
    <property type="component" value="Unplaced"/>
</dbReference>
<dbReference type="InterPro" id="IPR036179">
    <property type="entry name" value="Ig-like_dom_sf"/>
</dbReference>
<dbReference type="PROSITE" id="PS50835">
    <property type="entry name" value="IG_LIKE"/>
    <property type="match status" value="1"/>
</dbReference>
<dbReference type="Gene3D" id="2.60.40.10">
    <property type="entry name" value="Immunoglobulins"/>
    <property type="match status" value="1"/>
</dbReference>